<protein>
    <submittedName>
        <fullName evidence="2">Uncharacterized protein</fullName>
    </submittedName>
</protein>
<name>A0AAU7FI62_9BACI</name>
<proteinExistence type="predicted"/>
<feature type="transmembrane region" description="Helical" evidence="1">
    <location>
        <begin position="115"/>
        <end position="137"/>
    </location>
</feature>
<gene>
    <name evidence="2" type="ORF">ABG082_13450</name>
</gene>
<dbReference type="EMBL" id="CP157353">
    <property type="protein sequence ID" value="XBM03153.1"/>
    <property type="molecule type" value="Genomic_DNA"/>
</dbReference>
<evidence type="ECO:0000313" key="2">
    <source>
        <dbReference type="EMBL" id="XBM03153.1"/>
    </source>
</evidence>
<feature type="transmembrane region" description="Helical" evidence="1">
    <location>
        <begin position="72"/>
        <end position="103"/>
    </location>
</feature>
<keyword evidence="1" id="KW-1133">Transmembrane helix</keyword>
<reference evidence="2" key="1">
    <citation type="submission" date="2024-05" db="EMBL/GenBank/DDBJ databases">
        <authorList>
            <person name="Liu Z."/>
        </authorList>
    </citation>
    <scope>NUCLEOTIDE SEQUENCE</scope>
    <source>
        <strain evidence="2">BS1807G30</strain>
    </source>
</reference>
<organism evidence="2">
    <name type="scientific">Bacillus sp. BS1807G30</name>
    <dbReference type="NCBI Taxonomy" id="3153756"/>
    <lineage>
        <taxon>Bacteria</taxon>
        <taxon>Bacillati</taxon>
        <taxon>Bacillota</taxon>
        <taxon>Bacilli</taxon>
        <taxon>Bacillales</taxon>
        <taxon>Bacillaceae</taxon>
        <taxon>Bacillus</taxon>
    </lineage>
</organism>
<feature type="transmembrane region" description="Helical" evidence="1">
    <location>
        <begin position="33"/>
        <end position="60"/>
    </location>
</feature>
<feature type="transmembrane region" description="Helical" evidence="1">
    <location>
        <begin position="149"/>
        <end position="169"/>
    </location>
</feature>
<dbReference type="AlphaFoldDB" id="A0AAU7FI62"/>
<accession>A0AAU7FI62</accession>
<keyword evidence="1" id="KW-0812">Transmembrane</keyword>
<keyword evidence="1" id="KW-0472">Membrane</keyword>
<dbReference type="RefSeq" id="WP_342494248.1">
    <property type="nucleotide sequence ID" value="NZ_CP157353.1"/>
</dbReference>
<sequence length="186" mass="21237">MSIISFMLALMLISIIIYAILRKTKVVDEAPGAIAEILLILLIFFSISFVIIIPSSVLYVVSLGVNFLFGEYITYASFLSLLTFCLFVSGIVLFWSIFLVFIGKGISTLLRFPQWFTFIFEFLLSWIVVHFSIKFVLNMNIVNISIWEHGTLILSFFVSFLFIGIDLIYSSIEQRKQPLDEQAKSS</sequence>
<feature type="transmembrane region" description="Helical" evidence="1">
    <location>
        <begin position="6"/>
        <end position="21"/>
    </location>
</feature>
<evidence type="ECO:0000256" key="1">
    <source>
        <dbReference type="SAM" id="Phobius"/>
    </source>
</evidence>